<keyword evidence="3" id="KW-1185">Reference proteome</keyword>
<keyword evidence="1" id="KW-0812">Transmembrane</keyword>
<dbReference type="OrthoDB" id="5846619at2759"/>
<comment type="caution">
    <text evidence="2">The sequence shown here is derived from an EMBL/GenBank/DDBJ whole genome shotgun (WGS) entry which is preliminary data.</text>
</comment>
<sequence>MSKTDYTKCSSIYVIAFLIIFIRFCTSAPVNVTENAYTQFVAELNRNKCSVPSQVQLPFDTTKVNNFEYLSSYLEICQKTESTKRNKEAVVLCKEIFDNIRNISCPTKTALPDISVNLSENVCQDISALKDSVPEDDKSLLKRLTDSFLCDIMCDSEFEKACQVLLWSFEVQKQIARGSALYLLKLANPRRIAAQSSWVYYANPARYNEDTECPSTVVIKFLCIYIYISPLDQSALKPQESRCDSFGITM</sequence>
<dbReference type="Proteomes" id="UP000499080">
    <property type="component" value="Unassembled WGS sequence"/>
</dbReference>
<dbReference type="AlphaFoldDB" id="A0A4Y2W0X4"/>
<accession>A0A4Y2W0X4</accession>
<proteinExistence type="predicted"/>
<protein>
    <submittedName>
        <fullName evidence="2">Uncharacterized protein</fullName>
    </submittedName>
</protein>
<name>A0A4Y2W0X4_ARAVE</name>
<evidence type="ECO:0000256" key="1">
    <source>
        <dbReference type="SAM" id="Phobius"/>
    </source>
</evidence>
<keyword evidence="1" id="KW-0472">Membrane</keyword>
<organism evidence="2 3">
    <name type="scientific">Araneus ventricosus</name>
    <name type="common">Orbweaver spider</name>
    <name type="synonym">Epeira ventricosa</name>
    <dbReference type="NCBI Taxonomy" id="182803"/>
    <lineage>
        <taxon>Eukaryota</taxon>
        <taxon>Metazoa</taxon>
        <taxon>Ecdysozoa</taxon>
        <taxon>Arthropoda</taxon>
        <taxon>Chelicerata</taxon>
        <taxon>Arachnida</taxon>
        <taxon>Araneae</taxon>
        <taxon>Araneomorphae</taxon>
        <taxon>Entelegynae</taxon>
        <taxon>Araneoidea</taxon>
        <taxon>Araneidae</taxon>
        <taxon>Araneus</taxon>
    </lineage>
</organism>
<evidence type="ECO:0000313" key="2">
    <source>
        <dbReference type="EMBL" id="GBO30855.1"/>
    </source>
</evidence>
<evidence type="ECO:0000313" key="3">
    <source>
        <dbReference type="Proteomes" id="UP000499080"/>
    </source>
</evidence>
<dbReference type="EMBL" id="BGPR01054063">
    <property type="protein sequence ID" value="GBO30855.1"/>
    <property type="molecule type" value="Genomic_DNA"/>
</dbReference>
<feature type="transmembrane region" description="Helical" evidence="1">
    <location>
        <begin position="12"/>
        <end position="30"/>
    </location>
</feature>
<keyword evidence="1" id="KW-1133">Transmembrane helix</keyword>
<reference evidence="2 3" key="1">
    <citation type="journal article" date="2019" name="Sci. Rep.">
        <title>Orb-weaving spider Araneus ventricosus genome elucidates the spidroin gene catalogue.</title>
        <authorList>
            <person name="Kono N."/>
            <person name="Nakamura H."/>
            <person name="Ohtoshi R."/>
            <person name="Moran D.A.P."/>
            <person name="Shinohara A."/>
            <person name="Yoshida Y."/>
            <person name="Fujiwara M."/>
            <person name="Mori M."/>
            <person name="Tomita M."/>
            <person name="Arakawa K."/>
        </authorList>
    </citation>
    <scope>NUCLEOTIDE SEQUENCE [LARGE SCALE GENOMIC DNA]</scope>
</reference>
<gene>
    <name evidence="2" type="ORF">AVEN_35726_1</name>
</gene>